<sequence length="57" mass="6811">MVQQLLRLWVVFSSEDFCRTEVVYGSFGFLSLSYMIKVNIWSNFSSWNKEESRYNTS</sequence>
<dbReference type="EMBL" id="GGEC01089388">
    <property type="protein sequence ID" value="MBX69872.1"/>
    <property type="molecule type" value="Transcribed_RNA"/>
</dbReference>
<name>A0A2P2QS70_RHIMU</name>
<dbReference type="AlphaFoldDB" id="A0A2P2QS70"/>
<accession>A0A2P2QS70</accession>
<evidence type="ECO:0000313" key="1">
    <source>
        <dbReference type="EMBL" id="MBX69872.1"/>
    </source>
</evidence>
<proteinExistence type="predicted"/>
<reference evidence="1" key="1">
    <citation type="submission" date="2018-02" db="EMBL/GenBank/DDBJ databases">
        <title>Rhizophora mucronata_Transcriptome.</title>
        <authorList>
            <person name="Meera S.P."/>
            <person name="Sreeshan A."/>
            <person name="Augustine A."/>
        </authorList>
    </citation>
    <scope>NUCLEOTIDE SEQUENCE</scope>
    <source>
        <tissue evidence="1">Leaf</tissue>
    </source>
</reference>
<protein>
    <submittedName>
        <fullName evidence="1">Uncharacterized protein</fullName>
    </submittedName>
</protein>
<organism evidence="1">
    <name type="scientific">Rhizophora mucronata</name>
    <name type="common">Asiatic mangrove</name>
    <dbReference type="NCBI Taxonomy" id="61149"/>
    <lineage>
        <taxon>Eukaryota</taxon>
        <taxon>Viridiplantae</taxon>
        <taxon>Streptophyta</taxon>
        <taxon>Embryophyta</taxon>
        <taxon>Tracheophyta</taxon>
        <taxon>Spermatophyta</taxon>
        <taxon>Magnoliopsida</taxon>
        <taxon>eudicotyledons</taxon>
        <taxon>Gunneridae</taxon>
        <taxon>Pentapetalae</taxon>
        <taxon>rosids</taxon>
        <taxon>fabids</taxon>
        <taxon>Malpighiales</taxon>
        <taxon>Rhizophoraceae</taxon>
        <taxon>Rhizophora</taxon>
    </lineage>
</organism>